<evidence type="ECO:0000259" key="1">
    <source>
        <dbReference type="PROSITE" id="PS51186"/>
    </source>
</evidence>
<dbReference type="Pfam" id="PF00583">
    <property type="entry name" value="Acetyltransf_1"/>
    <property type="match status" value="1"/>
</dbReference>
<feature type="domain" description="N-acetyltransferase" evidence="1">
    <location>
        <begin position="2"/>
        <end position="177"/>
    </location>
</feature>
<proteinExistence type="predicted"/>
<dbReference type="HOGENOM" id="CLU_013985_18_2_9"/>
<dbReference type="InterPro" id="IPR000182">
    <property type="entry name" value="GNAT_dom"/>
</dbReference>
<dbReference type="GO" id="GO:0016747">
    <property type="term" value="F:acyltransferase activity, transferring groups other than amino-acyl groups"/>
    <property type="evidence" value="ECO:0007669"/>
    <property type="project" value="InterPro"/>
</dbReference>
<name>Q9KAX9_HALH5</name>
<dbReference type="CDD" id="cd04301">
    <property type="entry name" value="NAT_SF"/>
    <property type="match status" value="1"/>
</dbReference>
<dbReference type="RefSeq" id="WP_010898314.1">
    <property type="nucleotide sequence ID" value="NC_002570.2"/>
</dbReference>
<reference evidence="2 3" key="1">
    <citation type="journal article" date="2000" name="Nucleic Acids Res.">
        <title>Complete genome sequence of the alkaliphilic bacterium Bacillus halodurans and genomic sequence comparison with Bacillus subtilis.</title>
        <authorList>
            <person name="Takami H."/>
            <person name="Nakasone K."/>
            <person name="Takaki Y."/>
            <person name="Maeno G."/>
            <person name="Sasaki R."/>
            <person name="Masui N."/>
            <person name="Fuji F."/>
            <person name="Hirama C."/>
            <person name="Nakamura Y."/>
            <person name="Ogasawara N."/>
            <person name="Kuhara S."/>
            <person name="Horikoshi K."/>
        </authorList>
    </citation>
    <scope>NUCLEOTIDE SEQUENCE [LARGE SCALE GENOMIC DNA]</scope>
    <source>
        <strain evidence="3">ATCC BAA-125 / DSM 18197 / FERM 7344 / JCM 9153 / C-125</strain>
    </source>
</reference>
<dbReference type="Proteomes" id="UP000001258">
    <property type="component" value="Chromosome"/>
</dbReference>
<dbReference type="KEGG" id="bha:BH2157"/>
<organism evidence="2 3">
    <name type="scientific">Halalkalibacterium halodurans (strain ATCC BAA-125 / DSM 18197 / FERM 7344 / JCM 9153 / C-125)</name>
    <name type="common">Bacillus halodurans</name>
    <dbReference type="NCBI Taxonomy" id="272558"/>
    <lineage>
        <taxon>Bacteria</taxon>
        <taxon>Bacillati</taxon>
        <taxon>Bacillota</taxon>
        <taxon>Bacilli</taxon>
        <taxon>Bacillales</taxon>
        <taxon>Bacillaceae</taxon>
        <taxon>Halalkalibacterium (ex Joshi et al. 2022)</taxon>
    </lineage>
</organism>
<dbReference type="PROSITE" id="PS51186">
    <property type="entry name" value="GNAT"/>
    <property type="match status" value="1"/>
</dbReference>
<dbReference type="eggNOG" id="COG1247">
    <property type="taxonomic scope" value="Bacteria"/>
</dbReference>
<dbReference type="InterPro" id="IPR016181">
    <property type="entry name" value="Acyl_CoA_acyltransferase"/>
</dbReference>
<keyword evidence="3" id="KW-1185">Reference proteome</keyword>
<dbReference type="InterPro" id="IPR050276">
    <property type="entry name" value="MshD_Acetyltransferase"/>
</dbReference>
<sequence length="180" mass="20492">MALIRHARKEDAAGIARVHVDSWRTTYDGIIKQSFLKSLSYEEKEKRWQDYFSQPPENTVLYVAEKDDQIVGFISGGPVRDGVEGAAGELYAVYILEEYQRRGIGQRLLAALVQELKARKLNNLFVWVLKDNPSASFYRKLGAKEWKEASFELAGQSLAEIGLLWDDLEVLKEKLALSLK</sequence>
<accession>Q9KAX9</accession>
<dbReference type="EMBL" id="BA000004">
    <property type="protein sequence ID" value="BAB05876.1"/>
    <property type="molecule type" value="Genomic_DNA"/>
</dbReference>
<dbReference type="STRING" id="272558.gene:10728055"/>
<evidence type="ECO:0000313" key="3">
    <source>
        <dbReference type="Proteomes" id="UP000001258"/>
    </source>
</evidence>
<protein>
    <submittedName>
        <fullName evidence="2">BH2157 protein</fullName>
    </submittedName>
</protein>
<dbReference type="PANTHER" id="PTHR43617">
    <property type="entry name" value="L-AMINO ACID N-ACETYLTRANSFERASE"/>
    <property type="match status" value="1"/>
</dbReference>
<dbReference type="Gene3D" id="3.40.630.30">
    <property type="match status" value="1"/>
</dbReference>
<dbReference type="AlphaFoldDB" id="Q9KAX9"/>
<dbReference type="PANTHER" id="PTHR43617:SF30">
    <property type="entry name" value="HISTONE ACETYLTRANSFERASE"/>
    <property type="match status" value="1"/>
</dbReference>
<evidence type="ECO:0000313" key="2">
    <source>
        <dbReference type="EMBL" id="BAB05876.1"/>
    </source>
</evidence>
<dbReference type="SUPFAM" id="SSF55729">
    <property type="entry name" value="Acyl-CoA N-acyltransferases (Nat)"/>
    <property type="match status" value="1"/>
</dbReference>
<gene>
    <name evidence="2" type="ordered locus">BH2157</name>
</gene>
<dbReference type="PIR" id="E83919">
    <property type="entry name" value="E83919"/>
</dbReference>